<sequence length="121" mass="14122">MSIYTSSTNNFEQMPDRGYYRNLWWDKGEFNSRWTDNDVIKYELPSEFHEIYIGAKMDAYRSVKKTNARSIVLDQLELVLAIKEKKPIIHLPTKVTRSFTCSDDMIAIGQLLSSKLHTLSQ</sequence>
<evidence type="ECO:0000313" key="1">
    <source>
        <dbReference type="EMBL" id="CAG8595276.1"/>
    </source>
</evidence>
<comment type="caution">
    <text evidence="1">The sequence shown here is derived from an EMBL/GenBank/DDBJ whole genome shotgun (WGS) entry which is preliminary data.</text>
</comment>
<keyword evidence="2" id="KW-1185">Reference proteome</keyword>
<reference evidence="1" key="1">
    <citation type="submission" date="2021-06" db="EMBL/GenBank/DDBJ databases">
        <authorList>
            <person name="Kallberg Y."/>
            <person name="Tangrot J."/>
            <person name="Rosling A."/>
        </authorList>
    </citation>
    <scope>NUCLEOTIDE SEQUENCE</scope>
    <source>
        <strain evidence="1">CL551</strain>
    </source>
</reference>
<gene>
    <name evidence="1" type="ORF">AMORRO_LOCUS7533</name>
</gene>
<organism evidence="1 2">
    <name type="scientific">Acaulospora morrowiae</name>
    <dbReference type="NCBI Taxonomy" id="94023"/>
    <lineage>
        <taxon>Eukaryota</taxon>
        <taxon>Fungi</taxon>
        <taxon>Fungi incertae sedis</taxon>
        <taxon>Mucoromycota</taxon>
        <taxon>Glomeromycotina</taxon>
        <taxon>Glomeromycetes</taxon>
        <taxon>Diversisporales</taxon>
        <taxon>Acaulosporaceae</taxon>
        <taxon>Acaulospora</taxon>
    </lineage>
</organism>
<proteinExistence type="predicted"/>
<dbReference type="EMBL" id="CAJVPV010005748">
    <property type="protein sequence ID" value="CAG8595276.1"/>
    <property type="molecule type" value="Genomic_DNA"/>
</dbReference>
<evidence type="ECO:0000313" key="2">
    <source>
        <dbReference type="Proteomes" id="UP000789342"/>
    </source>
</evidence>
<dbReference type="AlphaFoldDB" id="A0A9N9GDR3"/>
<protein>
    <submittedName>
        <fullName evidence="1">10887_t:CDS:1</fullName>
    </submittedName>
</protein>
<name>A0A9N9GDR3_9GLOM</name>
<dbReference type="Proteomes" id="UP000789342">
    <property type="component" value="Unassembled WGS sequence"/>
</dbReference>
<accession>A0A9N9GDR3</accession>